<protein>
    <recommendedName>
        <fullName evidence="1">DUF6604 domain-containing protein</fullName>
    </recommendedName>
</protein>
<dbReference type="AlphaFoldDB" id="A0AAD4NU55"/>
<keyword evidence="3" id="KW-1185">Reference proteome</keyword>
<dbReference type="Proteomes" id="UP001199106">
    <property type="component" value="Unassembled WGS sequence"/>
</dbReference>
<name>A0AAD4NU55_9PLEO</name>
<comment type="caution">
    <text evidence="2">The sequence shown here is derived from an EMBL/GenBank/DDBJ whole genome shotgun (WGS) entry which is preliminary data.</text>
</comment>
<dbReference type="PANTHER" id="PTHR38795">
    <property type="entry name" value="DUF6604 DOMAIN-CONTAINING PROTEIN"/>
    <property type="match status" value="1"/>
</dbReference>
<evidence type="ECO:0000259" key="1">
    <source>
        <dbReference type="Pfam" id="PF20253"/>
    </source>
</evidence>
<feature type="domain" description="DUF6604" evidence="1">
    <location>
        <begin position="6"/>
        <end position="77"/>
    </location>
</feature>
<dbReference type="Pfam" id="PF20253">
    <property type="entry name" value="DUF6604"/>
    <property type="match status" value="1"/>
</dbReference>
<evidence type="ECO:0000313" key="2">
    <source>
        <dbReference type="EMBL" id="KAG9193525.1"/>
    </source>
</evidence>
<evidence type="ECO:0000313" key="3">
    <source>
        <dbReference type="Proteomes" id="UP001199106"/>
    </source>
</evidence>
<dbReference type="InterPro" id="IPR046539">
    <property type="entry name" value="DUF6604"/>
</dbReference>
<organism evidence="2 3">
    <name type="scientific">Alternaria panax</name>
    <dbReference type="NCBI Taxonomy" id="48097"/>
    <lineage>
        <taxon>Eukaryota</taxon>
        <taxon>Fungi</taxon>
        <taxon>Dikarya</taxon>
        <taxon>Ascomycota</taxon>
        <taxon>Pezizomycotina</taxon>
        <taxon>Dothideomycetes</taxon>
        <taxon>Pleosporomycetidae</taxon>
        <taxon>Pleosporales</taxon>
        <taxon>Pleosporineae</taxon>
        <taxon>Pleosporaceae</taxon>
        <taxon>Alternaria</taxon>
        <taxon>Alternaria sect. Panax</taxon>
    </lineage>
</organism>
<dbReference type="EMBL" id="JAANER010000002">
    <property type="protein sequence ID" value="KAG9193525.1"/>
    <property type="molecule type" value="Genomic_DNA"/>
</dbReference>
<dbReference type="PANTHER" id="PTHR38795:SF1">
    <property type="entry name" value="DUF6604 DOMAIN-CONTAINING PROTEIN"/>
    <property type="match status" value="1"/>
</dbReference>
<accession>A0AAD4NU55</accession>
<gene>
    <name evidence="2" type="ORF">G6011_03560</name>
</gene>
<proteinExistence type="predicted"/>
<reference evidence="2" key="1">
    <citation type="submission" date="2021-07" db="EMBL/GenBank/DDBJ databases">
        <title>Genome Resource of American Ginseng Black Spot Pathogen Alternaria panax.</title>
        <authorList>
            <person name="Qiu C."/>
            <person name="Wang W."/>
            <person name="Liu Z."/>
        </authorList>
    </citation>
    <scope>NUCLEOTIDE SEQUENCE</scope>
    <source>
        <strain evidence="2">BNCC115425</strain>
    </source>
</reference>
<sequence length="213" mass="24536">MPPSKPTELEYTVEESIDSVVEAYMAMTMLMNDLSRIRVEIADLRARHKAREMDLATISVATNTAIQLAHSMEDEVYPLMKSFVEKVPLHELYWVAICKEAGYDALKQTSWLQKDDYNFHIYDVADALFSPLINYSGKWDRFDENARQPPKTNRDECTRDKSTLQGLFQDLTLLFNRPGVIKDQFVHAFAAARTSYEKENTNKQPPVWVSSAF</sequence>